<dbReference type="Gene3D" id="3.30.360.10">
    <property type="entry name" value="Dihydrodipicolinate Reductase, domain 2"/>
    <property type="match status" value="1"/>
</dbReference>
<dbReference type="Pfam" id="PF01408">
    <property type="entry name" value="GFO_IDH_MocA"/>
    <property type="match status" value="1"/>
</dbReference>
<dbReference type="EMBL" id="CP049889">
    <property type="protein sequence ID" value="QIK51306.1"/>
    <property type="molecule type" value="Genomic_DNA"/>
</dbReference>
<sequence>MLAVGFIGTSMISHEFAKALSLTEGYKLKAVYSRVLSKAEDFGKAYGVDMFFDDLEAFMASPELDVIYIASPNSLHFDQAMLAMANKKHVIVEKPAFSNLKEWDAANKAADENGVLLFEAARHLHDPNFHIIKNEITKLEKVDNAILYYGKYSSRYDQVVAGEEPNIFSPRFSGGALMDLGVYTLYAALAWFGEPESATYNARKIATNVDGSGTILFRYPTFDVTMHISKNYNLHAPSEVHSGKQTLILDELTGTTEIILENTGTGETFNLAKKPSAHLMLDEALAFHKEIVHTTEKYEEWRQLSRQVAYWSEKLRKNAGITFTADE</sequence>
<dbReference type="Pfam" id="PF22725">
    <property type="entry name" value="GFO_IDH_MocA_C3"/>
    <property type="match status" value="1"/>
</dbReference>
<proteinExistence type="predicted"/>
<keyword evidence="4" id="KW-1185">Reference proteome</keyword>
<evidence type="ECO:0000313" key="4">
    <source>
        <dbReference type="Proteomes" id="UP000501830"/>
    </source>
</evidence>
<evidence type="ECO:0000313" key="3">
    <source>
        <dbReference type="EMBL" id="QIK51306.1"/>
    </source>
</evidence>
<dbReference type="PANTHER" id="PTHR43054">
    <property type="match status" value="1"/>
</dbReference>
<gene>
    <name evidence="3" type="ORF">G7058_04085</name>
</gene>
<feature type="domain" description="GFO/IDH/MocA-like oxidoreductase" evidence="2">
    <location>
        <begin position="156"/>
        <end position="234"/>
    </location>
</feature>
<dbReference type="Gene3D" id="3.40.50.720">
    <property type="entry name" value="NAD(P)-binding Rossmann-like Domain"/>
    <property type="match status" value="1"/>
</dbReference>
<dbReference type="KEGG" id="jpo:G7058_04085"/>
<accession>A0A6G7WGC6</accession>
<evidence type="ECO:0000259" key="1">
    <source>
        <dbReference type="Pfam" id="PF01408"/>
    </source>
</evidence>
<dbReference type="InterPro" id="IPR036291">
    <property type="entry name" value="NAD(P)-bd_dom_sf"/>
</dbReference>
<dbReference type="PANTHER" id="PTHR43054:SF1">
    <property type="entry name" value="SCYLLO-INOSITOL 2-DEHYDROGENASE (NADP(+)) IOLU"/>
    <property type="match status" value="1"/>
</dbReference>
<dbReference type="SUPFAM" id="SSF55347">
    <property type="entry name" value="Glyceraldehyde-3-phosphate dehydrogenase-like, C-terminal domain"/>
    <property type="match status" value="1"/>
</dbReference>
<dbReference type="GeneID" id="94552445"/>
<dbReference type="SUPFAM" id="SSF51735">
    <property type="entry name" value="NAD(P)-binding Rossmann-fold domains"/>
    <property type="match status" value="1"/>
</dbReference>
<name>A0A6G7WGC6_9LACT</name>
<evidence type="ECO:0000259" key="2">
    <source>
        <dbReference type="Pfam" id="PF22725"/>
    </source>
</evidence>
<dbReference type="InterPro" id="IPR000683">
    <property type="entry name" value="Gfo/Idh/MocA-like_OxRdtase_N"/>
</dbReference>
<dbReference type="GO" id="GO:0000166">
    <property type="term" value="F:nucleotide binding"/>
    <property type="evidence" value="ECO:0007669"/>
    <property type="project" value="InterPro"/>
</dbReference>
<protein>
    <submittedName>
        <fullName evidence="3">Gfo/Idh/MocA family oxidoreductase</fullName>
    </submittedName>
</protein>
<dbReference type="RefSeq" id="WP_166062359.1">
    <property type="nucleotide sequence ID" value="NZ_CP049889.1"/>
</dbReference>
<organism evidence="3 4">
    <name type="scientific">Jeotgalibaca porci</name>
    <dbReference type="NCBI Taxonomy" id="1868793"/>
    <lineage>
        <taxon>Bacteria</taxon>
        <taxon>Bacillati</taxon>
        <taxon>Bacillota</taxon>
        <taxon>Bacilli</taxon>
        <taxon>Lactobacillales</taxon>
        <taxon>Carnobacteriaceae</taxon>
        <taxon>Jeotgalibaca</taxon>
    </lineage>
</organism>
<dbReference type="Proteomes" id="UP000501830">
    <property type="component" value="Chromosome"/>
</dbReference>
<dbReference type="InterPro" id="IPR055170">
    <property type="entry name" value="GFO_IDH_MocA-like_dom"/>
</dbReference>
<feature type="domain" description="Gfo/Idh/MocA-like oxidoreductase N-terminal" evidence="1">
    <location>
        <begin position="3"/>
        <end position="118"/>
    </location>
</feature>
<reference evidence="3 4" key="1">
    <citation type="journal article" date="2017" name="Int. J. Syst. Evol. Microbiol.">
        <title>Jeotgalibaca porci sp. nov. and Jeotgalibaca arthritidis sp. nov., isolated from pigs, and emended description of the genus Jeotgalibaca.</title>
        <authorList>
            <person name="Zamora L."/>
            <person name="Perez-Sancho M."/>
            <person name="Dominguez L."/>
            <person name="Fernandez-Garayzabal J.F."/>
            <person name="Vela A.I."/>
        </authorList>
    </citation>
    <scope>NUCLEOTIDE SEQUENCE [LARGE SCALE GENOMIC DNA]</scope>
    <source>
        <strain evidence="3 4">CCUG 69148</strain>
    </source>
</reference>
<dbReference type="AlphaFoldDB" id="A0A6G7WGC6"/>